<organism evidence="1 2">
    <name type="scientific">Trifolium medium</name>
    <dbReference type="NCBI Taxonomy" id="97028"/>
    <lineage>
        <taxon>Eukaryota</taxon>
        <taxon>Viridiplantae</taxon>
        <taxon>Streptophyta</taxon>
        <taxon>Embryophyta</taxon>
        <taxon>Tracheophyta</taxon>
        <taxon>Spermatophyta</taxon>
        <taxon>Magnoliopsida</taxon>
        <taxon>eudicotyledons</taxon>
        <taxon>Gunneridae</taxon>
        <taxon>Pentapetalae</taxon>
        <taxon>rosids</taxon>
        <taxon>fabids</taxon>
        <taxon>Fabales</taxon>
        <taxon>Fabaceae</taxon>
        <taxon>Papilionoideae</taxon>
        <taxon>50 kb inversion clade</taxon>
        <taxon>NPAAA clade</taxon>
        <taxon>Hologalegina</taxon>
        <taxon>IRL clade</taxon>
        <taxon>Trifolieae</taxon>
        <taxon>Trifolium</taxon>
    </lineage>
</organism>
<comment type="caution">
    <text evidence="1">The sequence shown here is derived from an EMBL/GenBank/DDBJ whole genome shotgun (WGS) entry which is preliminary data.</text>
</comment>
<proteinExistence type="predicted"/>
<protein>
    <submittedName>
        <fullName evidence="1">Ribonuclease H protein</fullName>
    </submittedName>
</protein>
<dbReference type="Proteomes" id="UP000265520">
    <property type="component" value="Unassembled WGS sequence"/>
</dbReference>
<dbReference type="AlphaFoldDB" id="A0A392S6U2"/>
<keyword evidence="2" id="KW-1185">Reference proteome</keyword>
<name>A0A392S6U2_9FABA</name>
<dbReference type="EMBL" id="LXQA010326632">
    <property type="protein sequence ID" value="MCI44142.1"/>
    <property type="molecule type" value="Genomic_DNA"/>
</dbReference>
<accession>A0A392S6U2</accession>
<feature type="non-terminal residue" evidence="1">
    <location>
        <position position="1"/>
    </location>
</feature>
<evidence type="ECO:0000313" key="2">
    <source>
        <dbReference type="Proteomes" id="UP000265520"/>
    </source>
</evidence>
<evidence type="ECO:0000313" key="1">
    <source>
        <dbReference type="EMBL" id="MCI44142.1"/>
    </source>
</evidence>
<sequence>LRNNDGQWVEDDVALRELVTKYYKDLFTETNDRNIIFSMKYGFKPLEAEVASNLDREVGNDEIKEALFDMGAWKAPGPDGYPAGFYQKNWSIVDTKLNEFVRQVWQ</sequence>
<reference evidence="1 2" key="1">
    <citation type="journal article" date="2018" name="Front. Plant Sci.">
        <title>Red Clover (Trifolium pratense) and Zigzag Clover (T. medium) - A Picture of Genomic Similarities and Differences.</title>
        <authorList>
            <person name="Dluhosova J."/>
            <person name="Istvanek J."/>
            <person name="Nedelnik J."/>
            <person name="Repkova J."/>
        </authorList>
    </citation>
    <scope>NUCLEOTIDE SEQUENCE [LARGE SCALE GENOMIC DNA]</scope>
    <source>
        <strain evidence="2">cv. 10/8</strain>
        <tissue evidence="1">Leaf</tissue>
    </source>
</reference>